<dbReference type="RefSeq" id="WP_171151511.1">
    <property type="nucleotide sequence ID" value="NZ_JABENB010000001.1"/>
</dbReference>
<reference evidence="4 5" key="1">
    <citation type="submission" date="2020-05" db="EMBL/GenBank/DDBJ databases">
        <title>Flexivirga sp. ID2601S isolated from air conditioner.</title>
        <authorList>
            <person name="Kim D.H."/>
        </authorList>
    </citation>
    <scope>NUCLEOTIDE SEQUENCE [LARGE SCALE GENOMIC DNA]</scope>
    <source>
        <strain evidence="4 5">ID2601S</strain>
    </source>
</reference>
<comment type="caution">
    <text evidence="4">The sequence shown here is derived from an EMBL/GenBank/DDBJ whole genome shotgun (WGS) entry which is preliminary data.</text>
</comment>
<dbReference type="Gene3D" id="3.10.129.10">
    <property type="entry name" value="Hotdog Thioesterase"/>
    <property type="match status" value="1"/>
</dbReference>
<evidence type="ECO:0000256" key="1">
    <source>
        <dbReference type="PIRSR" id="PIRSR014972-1"/>
    </source>
</evidence>
<dbReference type="EMBL" id="JABENB010000001">
    <property type="protein sequence ID" value="NNG38073.1"/>
    <property type="molecule type" value="Genomic_DNA"/>
</dbReference>
<feature type="binding site" evidence="2">
    <location>
        <position position="103"/>
    </location>
    <ligand>
        <name>substrate</name>
    </ligand>
</feature>
<feature type="binding site" evidence="2">
    <location>
        <position position="51"/>
    </location>
    <ligand>
        <name>substrate</name>
    </ligand>
</feature>
<dbReference type="PANTHER" id="PTHR36934">
    <property type="entry name" value="BLR0278 PROTEIN"/>
    <property type="match status" value="1"/>
</dbReference>
<evidence type="ECO:0000313" key="5">
    <source>
        <dbReference type="Proteomes" id="UP000557772"/>
    </source>
</evidence>
<organism evidence="4 5">
    <name type="scientific">Flexivirga aerilata</name>
    <dbReference type="NCBI Taxonomy" id="1656889"/>
    <lineage>
        <taxon>Bacteria</taxon>
        <taxon>Bacillati</taxon>
        <taxon>Actinomycetota</taxon>
        <taxon>Actinomycetes</taxon>
        <taxon>Micrococcales</taxon>
        <taxon>Dermacoccaceae</taxon>
        <taxon>Flexivirga</taxon>
    </lineage>
</organism>
<sequence>MRHEVTGADTAIALGSGDVPVLGTPRLIAWLEAATVEAAAELLQAGETSVGTAIEVQHRAPTAVGGSVEVNVTERERDGKRLEFTVEAVDQDGTVVGAGRITRAAVDRERFVASLS</sequence>
<accession>A0A849AE57</accession>
<dbReference type="Proteomes" id="UP000557772">
    <property type="component" value="Unassembled WGS sequence"/>
</dbReference>
<protein>
    <submittedName>
        <fullName evidence="4">Thioesterase</fullName>
    </submittedName>
</protein>
<dbReference type="InterPro" id="IPR054485">
    <property type="entry name" value="FlK-like_dom"/>
</dbReference>
<feature type="active site" evidence="1">
    <location>
        <position position="58"/>
    </location>
</feature>
<feature type="active site" evidence="1">
    <location>
        <position position="24"/>
    </location>
</feature>
<evidence type="ECO:0000313" key="4">
    <source>
        <dbReference type="EMBL" id="NNG38073.1"/>
    </source>
</evidence>
<dbReference type="PANTHER" id="PTHR36934:SF1">
    <property type="entry name" value="THIOESTERASE DOMAIN-CONTAINING PROTEIN"/>
    <property type="match status" value="1"/>
</dbReference>
<dbReference type="AlphaFoldDB" id="A0A849AE57"/>
<dbReference type="PIRSF" id="PIRSF014972">
    <property type="entry name" value="FlK"/>
    <property type="match status" value="1"/>
</dbReference>
<evidence type="ECO:0000256" key="2">
    <source>
        <dbReference type="PIRSR" id="PIRSR014972-2"/>
    </source>
</evidence>
<keyword evidence="5" id="KW-1185">Reference proteome</keyword>
<dbReference type="Pfam" id="PF22636">
    <property type="entry name" value="FlK"/>
    <property type="match status" value="1"/>
</dbReference>
<feature type="active site" evidence="1">
    <location>
        <position position="32"/>
    </location>
</feature>
<dbReference type="SUPFAM" id="SSF54637">
    <property type="entry name" value="Thioesterase/thiol ester dehydrase-isomerase"/>
    <property type="match status" value="1"/>
</dbReference>
<feature type="binding site" evidence="2">
    <location>
        <position position="51"/>
    </location>
    <ligand>
        <name>CoA</name>
        <dbReference type="ChEBI" id="CHEBI:57287"/>
    </ligand>
</feature>
<dbReference type="InterPro" id="IPR025540">
    <property type="entry name" value="FlK"/>
</dbReference>
<evidence type="ECO:0000259" key="3">
    <source>
        <dbReference type="Pfam" id="PF22636"/>
    </source>
</evidence>
<name>A0A849AE57_9MICO</name>
<feature type="domain" description="Fluoroacetyl-CoA-specific thioesterase-like" evidence="3">
    <location>
        <begin position="5"/>
        <end position="109"/>
    </location>
</feature>
<gene>
    <name evidence="4" type="ORF">HJ588_02130</name>
</gene>
<proteinExistence type="predicted"/>
<dbReference type="InterPro" id="IPR029069">
    <property type="entry name" value="HotDog_dom_sf"/>
</dbReference>